<feature type="transmembrane region" description="Helical" evidence="12">
    <location>
        <begin position="12"/>
        <end position="32"/>
    </location>
</feature>
<gene>
    <name evidence="13" type="ORF">MAM1_0130d06110</name>
</gene>
<feature type="transmembrane region" description="Helical" evidence="12">
    <location>
        <begin position="107"/>
        <end position="129"/>
    </location>
</feature>
<dbReference type="EMBL" id="DF836419">
    <property type="protein sequence ID" value="GAN06623.1"/>
    <property type="molecule type" value="Genomic_DNA"/>
</dbReference>
<dbReference type="InterPro" id="IPR023395">
    <property type="entry name" value="MCP_dom_sf"/>
</dbReference>
<comment type="similarity">
    <text evidence="2 11">Belongs to the mitochondrial carrier (TC 2.A.29) family.</text>
</comment>
<dbReference type="PRINTS" id="PR00926">
    <property type="entry name" value="MITOCARRIER"/>
</dbReference>
<evidence type="ECO:0000256" key="4">
    <source>
        <dbReference type="ARBA" id="ARBA00022692"/>
    </source>
</evidence>
<evidence type="ECO:0000256" key="12">
    <source>
        <dbReference type="SAM" id="Phobius"/>
    </source>
</evidence>
<keyword evidence="14" id="KW-1185">Reference proteome</keyword>
<dbReference type="Gene3D" id="1.50.40.10">
    <property type="entry name" value="Mitochondrial carrier domain"/>
    <property type="match status" value="1"/>
</dbReference>
<evidence type="ECO:0000256" key="5">
    <source>
        <dbReference type="ARBA" id="ARBA00022737"/>
    </source>
</evidence>
<comment type="subcellular location">
    <subcellularLocation>
        <location evidence="1">Mitochondrion inner membrane</location>
        <topology evidence="1">Multi-pass membrane protein</topology>
    </subcellularLocation>
</comment>
<keyword evidence="7 12" id="KW-1133">Transmembrane helix</keyword>
<keyword evidence="4 10" id="KW-0812">Transmembrane</keyword>
<dbReference type="AlphaFoldDB" id="A0A0C9MWT7"/>
<evidence type="ECO:0000256" key="9">
    <source>
        <dbReference type="ARBA" id="ARBA00023136"/>
    </source>
</evidence>
<organism evidence="13">
    <name type="scientific">Mucor ambiguus</name>
    <dbReference type="NCBI Taxonomy" id="91626"/>
    <lineage>
        <taxon>Eukaryota</taxon>
        <taxon>Fungi</taxon>
        <taxon>Fungi incertae sedis</taxon>
        <taxon>Mucoromycota</taxon>
        <taxon>Mucoromycotina</taxon>
        <taxon>Mucoromycetes</taxon>
        <taxon>Mucorales</taxon>
        <taxon>Mucorineae</taxon>
        <taxon>Mucoraceae</taxon>
        <taxon>Mucor</taxon>
    </lineage>
</organism>
<feature type="repeat" description="Solcar" evidence="10">
    <location>
        <begin position="103"/>
        <end position="189"/>
    </location>
</feature>
<keyword evidence="6" id="KW-0999">Mitochondrion inner membrane</keyword>
<feature type="repeat" description="Solcar" evidence="10">
    <location>
        <begin position="198"/>
        <end position="286"/>
    </location>
</feature>
<proteinExistence type="inferred from homology"/>
<keyword evidence="3 11" id="KW-0813">Transport</keyword>
<evidence type="ECO:0000256" key="7">
    <source>
        <dbReference type="ARBA" id="ARBA00022989"/>
    </source>
</evidence>
<dbReference type="Proteomes" id="UP000053815">
    <property type="component" value="Unassembled WGS sequence"/>
</dbReference>
<evidence type="ECO:0000256" key="11">
    <source>
        <dbReference type="RuleBase" id="RU000488"/>
    </source>
</evidence>
<keyword evidence="8" id="KW-0496">Mitochondrion</keyword>
<dbReference type="InterPro" id="IPR018108">
    <property type="entry name" value="MCP_transmembrane"/>
</dbReference>
<accession>A0A0C9MWT7</accession>
<feature type="repeat" description="Solcar" evidence="10">
    <location>
        <begin position="9"/>
        <end position="93"/>
    </location>
</feature>
<dbReference type="PROSITE" id="PS50920">
    <property type="entry name" value="SOLCAR"/>
    <property type="match status" value="3"/>
</dbReference>
<evidence type="ECO:0000256" key="10">
    <source>
        <dbReference type="PROSITE-ProRule" id="PRU00282"/>
    </source>
</evidence>
<sequence>MSDTAQKPLPFGFQFLAGAIAGVSEILVMYPLDVVKTRAQLSTGASTGIITTMTNMIKQEGAASLYRGILPPIMVEAPKRATKFAANEQYTGLYKKMFGFEKVTQSLSVLTGVSAGITEAFLIVPFELIKVRMQDKRNLGKYNGTADTFKKIIASEGALALFNGLEATMWRHAVWNGAYFGLIFTVKDNLPKSKDPNQQRLTNFAAGTVGGIVATAFNTPFDVVKTRVQSYDGVGVKKYNWTLPALATVAKEEGMASLYRGFLPKVLRLGPGGGILLVVFETVSGFIRKNILKEE</sequence>
<keyword evidence="9 10" id="KW-0472">Membrane</keyword>
<dbReference type="OrthoDB" id="434783at2759"/>
<name>A0A0C9MWT7_9FUNG</name>
<evidence type="ECO:0000313" key="13">
    <source>
        <dbReference type="EMBL" id="GAN06623.1"/>
    </source>
</evidence>
<dbReference type="PANTHER" id="PTHR46356:SF1">
    <property type="entry name" value="MITOCHONDRIAL 2-OXODICARBOXYLATE CARRIER"/>
    <property type="match status" value="1"/>
</dbReference>
<keyword evidence="5" id="KW-0677">Repeat</keyword>
<dbReference type="InterPro" id="IPR051752">
    <property type="entry name" value="Mito_2-oxodicarb_carrier"/>
</dbReference>
<evidence type="ECO:0000256" key="3">
    <source>
        <dbReference type="ARBA" id="ARBA00022448"/>
    </source>
</evidence>
<dbReference type="InterPro" id="IPR002067">
    <property type="entry name" value="MCP"/>
</dbReference>
<evidence type="ECO:0000256" key="1">
    <source>
        <dbReference type="ARBA" id="ARBA00004448"/>
    </source>
</evidence>
<dbReference type="PANTHER" id="PTHR46356">
    <property type="entry name" value="MITOCHONDRIAL 2-OXODICARBOXYLATE CARRIER"/>
    <property type="match status" value="1"/>
</dbReference>
<protein>
    <submittedName>
        <fullName evidence="13">Mitochondrial 2-oxodicarboxylate carrier protein</fullName>
    </submittedName>
</protein>
<reference evidence="13" key="1">
    <citation type="submission" date="2014-09" db="EMBL/GenBank/DDBJ databases">
        <title>Draft genome sequence of an oleaginous Mucoromycotina fungus Mucor ambiguus NBRC6742.</title>
        <authorList>
            <person name="Takeda I."/>
            <person name="Yamane N."/>
            <person name="Morita T."/>
            <person name="Tamano K."/>
            <person name="Machida M."/>
            <person name="Baker S."/>
            <person name="Koike H."/>
        </authorList>
    </citation>
    <scope>NUCLEOTIDE SEQUENCE</scope>
    <source>
        <strain evidence="13">NBRC 6742</strain>
    </source>
</reference>
<evidence type="ECO:0000256" key="6">
    <source>
        <dbReference type="ARBA" id="ARBA00022792"/>
    </source>
</evidence>
<dbReference type="Pfam" id="PF00153">
    <property type="entry name" value="Mito_carr"/>
    <property type="match status" value="3"/>
</dbReference>
<evidence type="ECO:0000256" key="8">
    <source>
        <dbReference type="ARBA" id="ARBA00023128"/>
    </source>
</evidence>
<evidence type="ECO:0000313" key="14">
    <source>
        <dbReference type="Proteomes" id="UP000053815"/>
    </source>
</evidence>
<dbReference type="GO" id="GO:0055085">
    <property type="term" value="P:transmembrane transport"/>
    <property type="evidence" value="ECO:0007669"/>
    <property type="project" value="InterPro"/>
</dbReference>
<dbReference type="SUPFAM" id="SSF103506">
    <property type="entry name" value="Mitochondrial carrier"/>
    <property type="match status" value="1"/>
</dbReference>
<dbReference type="GO" id="GO:0005743">
    <property type="term" value="C:mitochondrial inner membrane"/>
    <property type="evidence" value="ECO:0007669"/>
    <property type="project" value="UniProtKB-SubCell"/>
</dbReference>
<evidence type="ECO:0000256" key="2">
    <source>
        <dbReference type="ARBA" id="ARBA00006375"/>
    </source>
</evidence>